<evidence type="ECO:0000256" key="4">
    <source>
        <dbReference type="SAM" id="SignalP"/>
    </source>
</evidence>
<dbReference type="SMART" id="SM00369">
    <property type="entry name" value="LRR_TYP"/>
    <property type="match status" value="5"/>
</dbReference>
<dbReference type="InterPro" id="IPR001611">
    <property type="entry name" value="Leu-rich_rpt"/>
</dbReference>
<feature type="chain" id="PRO_5019458503" description="LRRCT domain-containing protein" evidence="4">
    <location>
        <begin position="19"/>
        <end position="419"/>
    </location>
</feature>
<dbReference type="InterPro" id="IPR050541">
    <property type="entry name" value="LRR_TM_domain-containing"/>
</dbReference>
<dbReference type="STRING" id="75743.A0A401PEX7"/>
<dbReference type="EMBL" id="BFAA01001963">
    <property type="protein sequence ID" value="GCB71648.1"/>
    <property type="molecule type" value="Genomic_DNA"/>
</dbReference>
<name>A0A401PEX7_SCYTO</name>
<comment type="caution">
    <text evidence="6">The sequence shown here is derived from an EMBL/GenBank/DDBJ whole genome shotgun (WGS) entry which is preliminary data.</text>
</comment>
<evidence type="ECO:0000256" key="1">
    <source>
        <dbReference type="ARBA" id="ARBA00022614"/>
    </source>
</evidence>
<feature type="signal peptide" evidence="4">
    <location>
        <begin position="1"/>
        <end position="18"/>
    </location>
</feature>
<organism evidence="6 7">
    <name type="scientific">Scyliorhinus torazame</name>
    <name type="common">Cloudy catshark</name>
    <name type="synonym">Catulus torazame</name>
    <dbReference type="NCBI Taxonomy" id="75743"/>
    <lineage>
        <taxon>Eukaryota</taxon>
        <taxon>Metazoa</taxon>
        <taxon>Chordata</taxon>
        <taxon>Craniata</taxon>
        <taxon>Vertebrata</taxon>
        <taxon>Chondrichthyes</taxon>
        <taxon>Elasmobranchii</taxon>
        <taxon>Galeomorphii</taxon>
        <taxon>Galeoidea</taxon>
        <taxon>Carcharhiniformes</taxon>
        <taxon>Scyliorhinidae</taxon>
        <taxon>Scyliorhinus</taxon>
    </lineage>
</organism>
<reference evidence="6 7" key="1">
    <citation type="journal article" date="2018" name="Nat. Ecol. Evol.">
        <title>Shark genomes provide insights into elasmobranch evolution and the origin of vertebrates.</title>
        <authorList>
            <person name="Hara Y"/>
            <person name="Yamaguchi K"/>
            <person name="Onimaru K"/>
            <person name="Kadota M"/>
            <person name="Koyanagi M"/>
            <person name="Keeley SD"/>
            <person name="Tatsumi K"/>
            <person name="Tanaka K"/>
            <person name="Motone F"/>
            <person name="Kageyama Y"/>
            <person name="Nozu R"/>
            <person name="Adachi N"/>
            <person name="Nishimura O"/>
            <person name="Nakagawa R"/>
            <person name="Tanegashima C"/>
            <person name="Kiyatake I"/>
            <person name="Matsumoto R"/>
            <person name="Murakumo K"/>
            <person name="Nishida K"/>
            <person name="Terakita A"/>
            <person name="Kuratani S"/>
            <person name="Sato K"/>
            <person name="Hyodo S Kuraku.S."/>
        </authorList>
    </citation>
    <scope>NUCLEOTIDE SEQUENCE [LARGE SCALE GENOMIC DNA]</scope>
</reference>
<dbReference type="InterPro" id="IPR003591">
    <property type="entry name" value="Leu-rich_rpt_typical-subtyp"/>
</dbReference>
<dbReference type="PANTHER" id="PTHR24369">
    <property type="entry name" value="ANTIGEN BSP, PUTATIVE-RELATED"/>
    <property type="match status" value="1"/>
</dbReference>
<sequence length="419" mass="48741">MQVIRIILLLLLCRAVEFMKTRNGRHGNRMRDCGKKCLKRHSTHVKRFAPFLSTICSESLHVNEKIVDCQDKRLITIPPNLPKDVVHLQLAGNRIHNLKNSMFTPLKHLKSLDLQRNAIATIEPDTFEGLDDLHTLLIQHNQLQFLSEEVFIPIPKLKYLRIYGNPWNCNCNLDEMVRKLQIPGQKNLGSLAKCKAPKRFAGHKLKTINVNLLCNDEKNSTNPIPIQNTADSTKCNIYLFPKSRIDCQDKDLIRVPIDIPAEVLEIDLSRNKIRQLTAKNFLKFKELETLNLSGNEIGSINPAAFSGLLRLKELDLSSNVLYNFEYGVLEHLYFIERLILNGNPWRCDFQIHYLAYWLQVHHNVQFEGLECTMPNEYKGWTVQKYIKKYYEDCPKEKTIADFDTYDSDKLEEEEIRRLP</sequence>
<feature type="domain" description="LRRCT" evidence="5">
    <location>
        <begin position="165"/>
        <end position="215"/>
    </location>
</feature>
<keyword evidence="3" id="KW-0677">Repeat</keyword>
<protein>
    <recommendedName>
        <fullName evidence="5">LRRCT domain-containing protein</fullName>
    </recommendedName>
</protein>
<dbReference type="InterPro" id="IPR000483">
    <property type="entry name" value="Cys-rich_flank_reg_C"/>
</dbReference>
<feature type="domain" description="LRRCT" evidence="5">
    <location>
        <begin position="343"/>
        <end position="394"/>
    </location>
</feature>
<evidence type="ECO:0000259" key="5">
    <source>
        <dbReference type="SMART" id="SM00082"/>
    </source>
</evidence>
<gene>
    <name evidence="6" type="ORF">scyTo_0006025</name>
</gene>
<evidence type="ECO:0000313" key="7">
    <source>
        <dbReference type="Proteomes" id="UP000288216"/>
    </source>
</evidence>
<accession>A0A401PEX7</accession>
<dbReference type="InterPro" id="IPR032675">
    <property type="entry name" value="LRR_dom_sf"/>
</dbReference>
<dbReference type="AlphaFoldDB" id="A0A401PEX7"/>
<dbReference type="Pfam" id="PF13855">
    <property type="entry name" value="LRR_8"/>
    <property type="match status" value="2"/>
</dbReference>
<evidence type="ECO:0000256" key="3">
    <source>
        <dbReference type="ARBA" id="ARBA00022737"/>
    </source>
</evidence>
<dbReference type="OMA" id="LHYFQYG"/>
<proteinExistence type="predicted"/>
<evidence type="ECO:0000313" key="6">
    <source>
        <dbReference type="EMBL" id="GCB71648.1"/>
    </source>
</evidence>
<keyword evidence="1" id="KW-0433">Leucine-rich repeat</keyword>
<dbReference type="OrthoDB" id="1741314at2759"/>
<dbReference type="SMART" id="SM00082">
    <property type="entry name" value="LRRCT"/>
    <property type="match status" value="2"/>
</dbReference>
<keyword evidence="7" id="KW-1185">Reference proteome</keyword>
<dbReference type="GO" id="GO:0005886">
    <property type="term" value="C:plasma membrane"/>
    <property type="evidence" value="ECO:0007669"/>
    <property type="project" value="TreeGrafter"/>
</dbReference>
<evidence type="ECO:0000256" key="2">
    <source>
        <dbReference type="ARBA" id="ARBA00022729"/>
    </source>
</evidence>
<keyword evidence="2 4" id="KW-0732">Signal</keyword>
<dbReference type="SUPFAM" id="SSF52058">
    <property type="entry name" value="L domain-like"/>
    <property type="match status" value="1"/>
</dbReference>
<dbReference type="PROSITE" id="PS51450">
    <property type="entry name" value="LRR"/>
    <property type="match status" value="2"/>
</dbReference>
<dbReference type="Proteomes" id="UP000288216">
    <property type="component" value="Unassembled WGS sequence"/>
</dbReference>
<dbReference type="Gene3D" id="3.80.10.10">
    <property type="entry name" value="Ribonuclease Inhibitor"/>
    <property type="match status" value="2"/>
</dbReference>
<dbReference type="PANTHER" id="PTHR24369:SF213">
    <property type="entry name" value="INSULIN LIKE GROWTH FACTOR BINDING PROTEIN ACID LABILE SUBUNIT"/>
    <property type="match status" value="1"/>
</dbReference>